<keyword evidence="2" id="KW-1185">Reference proteome</keyword>
<gene>
    <name evidence="1" type="ORF">GA0074695_3914</name>
</gene>
<name>A0A1C4Y6V8_MICVI</name>
<accession>A0A1C4Y6V8</accession>
<sequence length="135" mass="14960">MLVAEQAWRVYGVAVDDRDVEAHEHSDQHEVFRSLPFPFSDGRFPDNLGAVVQRTVLDGVEPAREVIHTGDNDWLVADGVNDPNQPNAVVVACINHVVERNSSVAQLASLPIGQVAYRENPGQPWLIAPQSWLEE</sequence>
<proteinExistence type="predicted"/>
<reference evidence="2" key="1">
    <citation type="submission" date="2016-06" db="EMBL/GenBank/DDBJ databases">
        <authorList>
            <person name="Varghese N."/>
            <person name="Submissions Spin"/>
        </authorList>
    </citation>
    <scope>NUCLEOTIDE SEQUENCE [LARGE SCALE GENOMIC DNA]</scope>
    <source>
        <strain evidence="2">DSM 43909</strain>
    </source>
</reference>
<evidence type="ECO:0000313" key="2">
    <source>
        <dbReference type="Proteomes" id="UP000198242"/>
    </source>
</evidence>
<organism evidence="1 2">
    <name type="scientific">Micromonospora viridifaciens</name>
    <dbReference type="NCBI Taxonomy" id="1881"/>
    <lineage>
        <taxon>Bacteria</taxon>
        <taxon>Bacillati</taxon>
        <taxon>Actinomycetota</taxon>
        <taxon>Actinomycetes</taxon>
        <taxon>Micromonosporales</taxon>
        <taxon>Micromonosporaceae</taxon>
        <taxon>Micromonospora</taxon>
    </lineage>
</organism>
<dbReference type="AlphaFoldDB" id="A0A1C4Y6V8"/>
<dbReference type="Proteomes" id="UP000198242">
    <property type="component" value="Chromosome I"/>
</dbReference>
<dbReference type="EMBL" id="LT607411">
    <property type="protein sequence ID" value="SCF16455.1"/>
    <property type="molecule type" value="Genomic_DNA"/>
</dbReference>
<protein>
    <submittedName>
        <fullName evidence="1">Uncharacterized protein</fullName>
    </submittedName>
</protein>
<evidence type="ECO:0000313" key="1">
    <source>
        <dbReference type="EMBL" id="SCF16455.1"/>
    </source>
</evidence>